<keyword evidence="1" id="KW-0812">Transmembrane</keyword>
<feature type="transmembrane region" description="Helical" evidence="1">
    <location>
        <begin position="55"/>
        <end position="79"/>
    </location>
</feature>
<sequence>MDELVDNKNMRKNRLIEIFDDAKIVEFSDQTDQNRRQIVTENCTDRNKCRPSVNIVIITIFITIPFILFVIMILFYHFVQYE</sequence>
<evidence type="ECO:0000313" key="2">
    <source>
        <dbReference type="Proteomes" id="UP000887572"/>
    </source>
</evidence>
<dbReference type="Proteomes" id="UP000887572">
    <property type="component" value="Unplaced"/>
</dbReference>
<keyword evidence="1" id="KW-1133">Transmembrane helix</keyword>
<keyword evidence="1" id="KW-0472">Membrane</keyword>
<protein>
    <submittedName>
        <fullName evidence="3">Uncharacterized protein</fullName>
    </submittedName>
</protein>
<keyword evidence="2" id="KW-1185">Reference proteome</keyword>
<reference evidence="3" key="1">
    <citation type="submission" date="2022-11" db="UniProtKB">
        <authorList>
            <consortium name="WormBaseParasite"/>
        </authorList>
    </citation>
    <scope>IDENTIFICATION</scope>
</reference>
<dbReference type="WBParaSite" id="Gr19_v10_g8974.t1">
    <property type="protein sequence ID" value="Gr19_v10_g8974.t1"/>
    <property type="gene ID" value="Gr19_v10_g8974"/>
</dbReference>
<organism evidence="2 3">
    <name type="scientific">Globodera rostochiensis</name>
    <name type="common">Golden nematode worm</name>
    <name type="synonym">Heterodera rostochiensis</name>
    <dbReference type="NCBI Taxonomy" id="31243"/>
    <lineage>
        <taxon>Eukaryota</taxon>
        <taxon>Metazoa</taxon>
        <taxon>Ecdysozoa</taxon>
        <taxon>Nematoda</taxon>
        <taxon>Chromadorea</taxon>
        <taxon>Rhabditida</taxon>
        <taxon>Tylenchina</taxon>
        <taxon>Tylenchomorpha</taxon>
        <taxon>Tylenchoidea</taxon>
        <taxon>Heteroderidae</taxon>
        <taxon>Heteroderinae</taxon>
        <taxon>Globodera</taxon>
    </lineage>
</organism>
<evidence type="ECO:0000313" key="3">
    <source>
        <dbReference type="WBParaSite" id="Gr19_v10_g8974.t1"/>
    </source>
</evidence>
<evidence type="ECO:0000256" key="1">
    <source>
        <dbReference type="SAM" id="Phobius"/>
    </source>
</evidence>
<dbReference type="AlphaFoldDB" id="A0A914IB70"/>
<accession>A0A914IB70</accession>
<name>A0A914IB70_GLORO</name>
<proteinExistence type="predicted"/>